<accession>A0ABV4CM21</accession>
<keyword evidence="3" id="KW-1185">Reference proteome</keyword>
<sequence>MTSGQGQVSTPADIRREITQQWTGTGSVVDELADDRRSEAAREQNRA</sequence>
<comment type="caution">
    <text evidence="2">The sequence shown here is derived from an EMBL/GenBank/DDBJ whole genome shotgun (WGS) entry which is preliminary data.</text>
</comment>
<feature type="compositionally biased region" description="Basic and acidic residues" evidence="1">
    <location>
        <begin position="34"/>
        <end position="47"/>
    </location>
</feature>
<reference evidence="2 3" key="1">
    <citation type="submission" date="2024-08" db="EMBL/GenBank/DDBJ databases">
        <title>Genome mining of Saccharopolyspora cebuensis PGLac3 from Nigerian medicinal plant.</title>
        <authorList>
            <person name="Ezeobiora C.E."/>
            <person name="Igbokwe N.H."/>
            <person name="Amin D.H."/>
            <person name="Mendie U.E."/>
        </authorList>
    </citation>
    <scope>NUCLEOTIDE SEQUENCE [LARGE SCALE GENOMIC DNA]</scope>
    <source>
        <strain evidence="2 3">PGLac3</strain>
    </source>
</reference>
<evidence type="ECO:0000256" key="1">
    <source>
        <dbReference type="SAM" id="MobiDB-lite"/>
    </source>
</evidence>
<feature type="region of interest" description="Disordered" evidence="1">
    <location>
        <begin position="1"/>
        <end position="47"/>
    </location>
</feature>
<dbReference type="EMBL" id="JBGEHV010000049">
    <property type="protein sequence ID" value="MEY8042118.1"/>
    <property type="molecule type" value="Genomic_DNA"/>
</dbReference>
<proteinExistence type="predicted"/>
<dbReference type="RefSeq" id="WP_345356211.1">
    <property type="nucleotide sequence ID" value="NZ_BAABII010000002.1"/>
</dbReference>
<evidence type="ECO:0000313" key="2">
    <source>
        <dbReference type="EMBL" id="MEY8042118.1"/>
    </source>
</evidence>
<organism evidence="2 3">
    <name type="scientific">Saccharopolyspora cebuensis</name>
    <dbReference type="NCBI Taxonomy" id="418759"/>
    <lineage>
        <taxon>Bacteria</taxon>
        <taxon>Bacillati</taxon>
        <taxon>Actinomycetota</taxon>
        <taxon>Actinomycetes</taxon>
        <taxon>Pseudonocardiales</taxon>
        <taxon>Pseudonocardiaceae</taxon>
        <taxon>Saccharopolyspora</taxon>
    </lineage>
</organism>
<protein>
    <submittedName>
        <fullName evidence="2">Uncharacterized protein</fullName>
    </submittedName>
</protein>
<evidence type="ECO:0000313" key="3">
    <source>
        <dbReference type="Proteomes" id="UP001564626"/>
    </source>
</evidence>
<feature type="compositionally biased region" description="Polar residues" evidence="1">
    <location>
        <begin position="1"/>
        <end position="10"/>
    </location>
</feature>
<gene>
    <name evidence="2" type="ORF">AB8O55_22115</name>
</gene>
<name>A0ABV4CM21_9PSEU</name>
<dbReference type="Proteomes" id="UP001564626">
    <property type="component" value="Unassembled WGS sequence"/>
</dbReference>